<dbReference type="SUPFAM" id="SSF69618">
    <property type="entry name" value="HemD-like"/>
    <property type="match status" value="1"/>
</dbReference>
<feature type="region of interest" description="Disordered" evidence="2">
    <location>
        <begin position="282"/>
        <end position="404"/>
    </location>
</feature>
<gene>
    <name evidence="4" type="ORF">MMG00_09365</name>
</gene>
<dbReference type="Pfam" id="PF04375">
    <property type="entry name" value="HemX"/>
    <property type="match status" value="1"/>
</dbReference>
<dbReference type="Pfam" id="PF02602">
    <property type="entry name" value="HEM4"/>
    <property type="match status" value="1"/>
</dbReference>
<dbReference type="InterPro" id="IPR003754">
    <property type="entry name" value="4pyrrol_synth_uPrphyn_synth"/>
</dbReference>
<evidence type="ECO:0000256" key="2">
    <source>
        <dbReference type="SAM" id="MobiDB-lite"/>
    </source>
</evidence>
<keyword evidence="4" id="KW-0489">Methyltransferase</keyword>
<feature type="compositionally biased region" description="Basic residues" evidence="2">
    <location>
        <begin position="327"/>
        <end position="337"/>
    </location>
</feature>
<protein>
    <submittedName>
        <fullName evidence="4">Uroporphyrinogen-III C-methyltransferase</fullName>
        <ecNumber evidence="4">2.1.1.107</ecNumber>
    </submittedName>
</protein>
<keyword evidence="4" id="KW-0808">Transferase</keyword>
<organism evidence="4 5">
    <name type="scientific">Ignatzschineria rhizosphaerae</name>
    <dbReference type="NCBI Taxonomy" id="2923279"/>
    <lineage>
        <taxon>Bacteria</taxon>
        <taxon>Pseudomonadati</taxon>
        <taxon>Pseudomonadota</taxon>
        <taxon>Gammaproteobacteria</taxon>
        <taxon>Cardiobacteriales</taxon>
        <taxon>Ignatzschineriaceae</taxon>
        <taxon>Ignatzschineria</taxon>
    </lineage>
</organism>
<dbReference type="RefSeq" id="WP_242147674.1">
    <property type="nucleotide sequence ID" value="NZ_CP093379.1"/>
</dbReference>
<feature type="compositionally biased region" description="Basic and acidic residues" evidence="2">
    <location>
        <begin position="384"/>
        <end position="397"/>
    </location>
</feature>
<feature type="coiled-coil region" evidence="1">
    <location>
        <begin position="447"/>
        <end position="528"/>
    </location>
</feature>
<reference evidence="4 5" key="1">
    <citation type="submission" date="2022-03" db="EMBL/GenBank/DDBJ databases">
        <title>Ignatzschineria rhizosphaerae HR5S32.</title>
        <authorList>
            <person name="Sun J.Q."/>
            <person name="Feng J.Y."/>
        </authorList>
    </citation>
    <scope>NUCLEOTIDE SEQUENCE [LARGE SCALE GENOMIC DNA]</scope>
    <source>
        <strain evidence="4 5">HR5S32</strain>
    </source>
</reference>
<dbReference type="PANTHER" id="PTHR38043:SF1">
    <property type="entry name" value="PROTEIN HEMX"/>
    <property type="match status" value="1"/>
</dbReference>
<dbReference type="GO" id="GO:0032259">
    <property type="term" value="P:methylation"/>
    <property type="evidence" value="ECO:0007669"/>
    <property type="project" value="UniProtKB-KW"/>
</dbReference>
<feature type="compositionally biased region" description="Basic and acidic residues" evidence="2">
    <location>
        <begin position="366"/>
        <end position="375"/>
    </location>
</feature>
<keyword evidence="5" id="KW-1185">Reference proteome</keyword>
<dbReference type="Proteomes" id="UP000829542">
    <property type="component" value="Chromosome"/>
</dbReference>
<evidence type="ECO:0000313" key="5">
    <source>
        <dbReference type="Proteomes" id="UP000829542"/>
    </source>
</evidence>
<evidence type="ECO:0000259" key="3">
    <source>
        <dbReference type="Pfam" id="PF02602"/>
    </source>
</evidence>
<feature type="compositionally biased region" description="Polar residues" evidence="2">
    <location>
        <begin position="353"/>
        <end position="365"/>
    </location>
</feature>
<keyword evidence="1" id="KW-0175">Coiled coil</keyword>
<accession>A0ABY3X1U2</accession>
<dbReference type="Gene3D" id="3.40.50.10090">
    <property type="match status" value="2"/>
</dbReference>
<evidence type="ECO:0000256" key="1">
    <source>
        <dbReference type="SAM" id="Coils"/>
    </source>
</evidence>
<dbReference type="CDD" id="cd06578">
    <property type="entry name" value="HemD"/>
    <property type="match status" value="1"/>
</dbReference>
<dbReference type="EMBL" id="CP093379">
    <property type="protein sequence ID" value="UNM95432.1"/>
    <property type="molecule type" value="Genomic_DNA"/>
</dbReference>
<dbReference type="GO" id="GO:0004851">
    <property type="term" value="F:uroporphyrin-III C-methyltransferase activity"/>
    <property type="evidence" value="ECO:0007669"/>
    <property type="project" value="UniProtKB-EC"/>
</dbReference>
<name>A0ABY3X1U2_9GAMM</name>
<dbReference type="InterPro" id="IPR007470">
    <property type="entry name" value="HemX"/>
</dbReference>
<evidence type="ECO:0000313" key="4">
    <source>
        <dbReference type="EMBL" id="UNM95432.1"/>
    </source>
</evidence>
<proteinExistence type="predicted"/>
<feature type="domain" description="Tetrapyrrole biosynthesis uroporphyrinogen III synthase" evidence="3">
    <location>
        <begin position="28"/>
        <end position="243"/>
    </location>
</feature>
<dbReference type="PANTHER" id="PTHR38043">
    <property type="entry name" value="PROTEIN HEMX"/>
    <property type="match status" value="1"/>
</dbReference>
<sequence>MAKQDQTSSLQEIGIIVTRPKGQSQSFINRLQNRGYQAFDLPGILIVPTKDQKKAIDTLQQIDQYDYCLFTSPNSVKFGKRLQLGFDKIKAFIAIGSGTENALKPYLNGKKILTAPKPYTSEALVQTLKAHGMQDQSVLIVSGEGGRRLLDNAINELGGKGLYCDVYRREAPSDLDVSQILNFKKESANHRLYLIISSQEAFLNLLPTIDKSGLRPLIDGIFVGSERLKNIVESEGFDNVIVARSALENDLWQAIETEFSSQAVIPDAPLTIISDNNKELSMSKEQNNNDVTLDDKNIDDSADQATDNAKADNHDLNKRQSREANNKNRRAKRKNNRHNNDAQALEENDDKSLNGSASDTLNSQAFEKEAVEPEQKSANQPEKTASKVEEEKVEAKESTALAPKKQGQSLTYLALLIALGGIGLGGFAYYKGVIEQEARFTTMTQTVESDKATINALKSEISALEANLKTLQETTKKTTETEKGSLQDQVSLVAQKHESLNQALADSAKSLQTQIDSLKKTQQSLIEKSDSIDKIATVSNQAMTIANNFDKKLAEQELAQSVVLNEAKELISTIKNITDLEMLRTTEVDYLLKVAIQKVQFDKDYQIAGSLLSSALDRLNQINSINFSETKRLLAENIEALQSLKSVDLITVSNRLDKIAALIQQAPLKDDSALLNLKNEIFNQGTPEGESWSEKLTSSLKHLIVIENKRTEVPELMAKDDRFFLGQNIQLELSAAKVAMLQDQYAIFEKSLKTVQNWIKTYYDEDNADVREAIQQIQWLLDAPLQVTPPNIERTFTDFEATLRAYKGA</sequence>
<dbReference type="EC" id="2.1.1.107" evidence="4"/>
<dbReference type="InterPro" id="IPR036108">
    <property type="entry name" value="4pyrrol_syn_uPrphyn_synt_sf"/>
</dbReference>
<feature type="compositionally biased region" description="Basic and acidic residues" evidence="2">
    <location>
        <begin position="309"/>
        <end position="326"/>
    </location>
</feature>